<dbReference type="Pfam" id="PF03721">
    <property type="entry name" value="UDPG_MGDP_dh_N"/>
    <property type="match status" value="1"/>
</dbReference>
<feature type="binding site" evidence="11">
    <location>
        <position position="354"/>
    </location>
    <ligand>
        <name>NAD(+)</name>
        <dbReference type="ChEBI" id="CHEBI:57540"/>
    </ligand>
</feature>
<evidence type="ECO:0000256" key="5">
    <source>
        <dbReference type="ARBA" id="ARBA00023002"/>
    </source>
</evidence>
<protein>
    <recommendedName>
        <fullName evidence="4 8">UDP-glucose 6-dehydrogenase</fullName>
        <ecNumber evidence="3 8">1.1.1.22</ecNumber>
    </recommendedName>
</protein>
<dbReference type="Pfam" id="PF03720">
    <property type="entry name" value="UDPG_MGDP_dh_C"/>
    <property type="match status" value="1"/>
</dbReference>
<gene>
    <name evidence="13" type="ORF">ALO53_03541</name>
    <name evidence="14" type="ORF">ALP66_00031</name>
</gene>
<name>A0A0P9TUB1_PSEA0</name>
<evidence type="ECO:0000313" key="16">
    <source>
        <dbReference type="Proteomes" id="UP000270873"/>
    </source>
</evidence>
<dbReference type="EC" id="1.1.1.22" evidence="3 8"/>
<feature type="binding site" evidence="11">
    <location>
        <position position="58"/>
    </location>
    <ligand>
        <name>NAD(+)</name>
        <dbReference type="ChEBI" id="CHEBI:57540"/>
    </ligand>
</feature>
<evidence type="ECO:0000313" key="15">
    <source>
        <dbReference type="Proteomes" id="UP000050469"/>
    </source>
</evidence>
<accession>A0A0P9TUB1</accession>
<comment type="similarity">
    <text evidence="2 8">Belongs to the UDP-glucose/GDP-mannose dehydrogenase family.</text>
</comment>
<feature type="active site" description="Nucleophile" evidence="9">
    <location>
        <position position="286"/>
    </location>
</feature>
<comment type="pathway">
    <text evidence="1">Nucleotide-sugar biosynthesis; UDP-alpha-D-glucuronate biosynthesis; UDP-alpha-D-glucuronate from UDP-alpha-D-glucose: step 1/1.</text>
</comment>
<keyword evidence="5 8" id="KW-0560">Oxidoreductase</keyword>
<dbReference type="UniPathway" id="UPA00038">
    <property type="reaction ID" value="UER00491"/>
</dbReference>
<organism evidence="13 15">
    <name type="scientific">Pseudomonas amygdali pv. photiniae</name>
    <dbReference type="NCBI Taxonomy" id="251724"/>
    <lineage>
        <taxon>Bacteria</taxon>
        <taxon>Pseudomonadati</taxon>
        <taxon>Pseudomonadota</taxon>
        <taxon>Gammaproteobacteria</taxon>
        <taxon>Pseudomonadales</taxon>
        <taxon>Pseudomonadaceae</taxon>
        <taxon>Pseudomonas</taxon>
        <taxon>Pseudomonas amygdali</taxon>
    </lineage>
</organism>
<dbReference type="InterPro" id="IPR017476">
    <property type="entry name" value="UDP-Glc/GDP-Man"/>
</dbReference>
<dbReference type="InterPro" id="IPR014026">
    <property type="entry name" value="UDP-Glc/GDP-Man_DH_dimer"/>
</dbReference>
<dbReference type="Proteomes" id="UP000270873">
    <property type="component" value="Unassembled WGS sequence"/>
</dbReference>
<feature type="binding site" evidence="11">
    <location>
        <position position="109"/>
    </location>
    <ligand>
        <name>NAD(+)</name>
        <dbReference type="ChEBI" id="CHEBI:57540"/>
    </ligand>
</feature>
<dbReference type="InterPro" id="IPR028357">
    <property type="entry name" value="UDPglc_DH_bac"/>
</dbReference>
<evidence type="ECO:0000256" key="6">
    <source>
        <dbReference type="ARBA" id="ARBA00023027"/>
    </source>
</evidence>
<dbReference type="PIRSF" id="PIRSF500134">
    <property type="entry name" value="UDPglc_DH_bac"/>
    <property type="match status" value="1"/>
</dbReference>
<reference evidence="13 15" key="1">
    <citation type="submission" date="2015-09" db="EMBL/GenBank/DDBJ databases">
        <title>Genome announcement of multiple Pseudomonas syringae strains.</title>
        <authorList>
            <person name="Thakur S."/>
            <person name="Wang P.W."/>
            <person name="Gong Y."/>
            <person name="Weir B.S."/>
            <person name="Guttman D.S."/>
        </authorList>
    </citation>
    <scope>NUCLEOTIDE SEQUENCE [LARGE SCALE GENOMIC DNA]</scope>
    <source>
        <strain evidence="13 15">ICMP7840</strain>
    </source>
</reference>
<dbReference type="Pfam" id="PF00984">
    <property type="entry name" value="UDPG_MGDP_dh"/>
    <property type="match status" value="1"/>
</dbReference>
<dbReference type="Gene3D" id="3.40.50.720">
    <property type="entry name" value="NAD(P)-binding Rossmann-like Domain"/>
    <property type="match status" value="2"/>
</dbReference>
<comment type="caution">
    <text evidence="13">The sequence shown here is derived from an EMBL/GenBank/DDBJ whole genome shotgun (WGS) entry which is preliminary data.</text>
</comment>
<feature type="binding site" evidence="11">
    <location>
        <position position="53"/>
    </location>
    <ligand>
        <name>NAD(+)</name>
        <dbReference type="ChEBI" id="CHEBI:57540"/>
    </ligand>
</feature>
<dbReference type="InterPro" id="IPR014027">
    <property type="entry name" value="UDP-Glc/GDP-Man_DH_C"/>
</dbReference>
<feature type="binding site" evidence="10">
    <location>
        <position position="283"/>
    </location>
    <ligand>
        <name>substrate</name>
    </ligand>
</feature>
<evidence type="ECO:0000259" key="12">
    <source>
        <dbReference type="SMART" id="SM00984"/>
    </source>
</evidence>
<dbReference type="EMBL" id="RBSP01000149">
    <property type="protein sequence ID" value="RMS53065.1"/>
    <property type="molecule type" value="Genomic_DNA"/>
</dbReference>
<dbReference type="InterPro" id="IPR036291">
    <property type="entry name" value="NAD(P)-bd_dom_sf"/>
</dbReference>
<feature type="binding site" evidence="11">
    <location>
        <position position="289"/>
    </location>
    <ligand>
        <name>NAD(+)</name>
        <dbReference type="ChEBI" id="CHEBI:57540"/>
    </ligand>
</feature>
<comment type="catalytic activity">
    <reaction evidence="7 8">
        <text>UDP-alpha-D-glucose + 2 NAD(+) + H2O = UDP-alpha-D-glucuronate + 2 NADH + 3 H(+)</text>
        <dbReference type="Rhea" id="RHEA:23596"/>
        <dbReference type="ChEBI" id="CHEBI:15377"/>
        <dbReference type="ChEBI" id="CHEBI:15378"/>
        <dbReference type="ChEBI" id="CHEBI:57540"/>
        <dbReference type="ChEBI" id="CHEBI:57945"/>
        <dbReference type="ChEBI" id="CHEBI:58052"/>
        <dbReference type="ChEBI" id="CHEBI:58885"/>
        <dbReference type="EC" id="1.1.1.22"/>
    </reaction>
</comment>
<dbReference type="GO" id="GO:0051287">
    <property type="term" value="F:NAD binding"/>
    <property type="evidence" value="ECO:0007669"/>
    <property type="project" value="InterPro"/>
</dbReference>
<dbReference type="PANTHER" id="PTHR43750">
    <property type="entry name" value="UDP-GLUCOSE 6-DEHYDROGENASE TUAD"/>
    <property type="match status" value="1"/>
</dbReference>
<dbReference type="Proteomes" id="UP000050469">
    <property type="component" value="Unassembled WGS sequence"/>
</dbReference>
<feature type="binding site" evidence="10">
    <location>
        <begin position="175"/>
        <end position="178"/>
    </location>
    <ligand>
        <name>substrate</name>
    </ligand>
</feature>
<evidence type="ECO:0000256" key="11">
    <source>
        <dbReference type="PIRSR" id="PIRSR500134-3"/>
    </source>
</evidence>
<dbReference type="SUPFAM" id="SSF51735">
    <property type="entry name" value="NAD(P)-binding Rossmann-fold domains"/>
    <property type="match status" value="1"/>
</dbReference>
<evidence type="ECO:0000313" key="13">
    <source>
        <dbReference type="EMBL" id="KPX61382.1"/>
    </source>
</evidence>
<proteinExistence type="inferred from homology"/>
<evidence type="ECO:0000313" key="14">
    <source>
        <dbReference type="EMBL" id="RMS53065.1"/>
    </source>
</evidence>
<feature type="binding site" evidence="11">
    <location>
        <position position="144"/>
    </location>
    <ligand>
        <name>NAD(+)</name>
        <dbReference type="ChEBI" id="CHEBI:57540"/>
    </ligand>
</feature>
<feature type="binding site" evidence="11">
    <location>
        <position position="178"/>
    </location>
    <ligand>
        <name>NAD(+)</name>
        <dbReference type="ChEBI" id="CHEBI:57540"/>
    </ligand>
</feature>
<evidence type="ECO:0000256" key="3">
    <source>
        <dbReference type="ARBA" id="ARBA00012954"/>
    </source>
</evidence>
<evidence type="ECO:0000256" key="10">
    <source>
        <dbReference type="PIRSR" id="PIRSR500134-2"/>
    </source>
</evidence>
<dbReference type="GO" id="GO:0006065">
    <property type="term" value="P:UDP-glucuronate biosynthetic process"/>
    <property type="evidence" value="ECO:0007669"/>
    <property type="project" value="UniProtKB-UniPathway"/>
</dbReference>
<dbReference type="EMBL" id="LJQO01000465">
    <property type="protein sequence ID" value="KPX61382.1"/>
    <property type="molecule type" value="Genomic_DNA"/>
</dbReference>
<dbReference type="GO" id="GO:0000271">
    <property type="term" value="P:polysaccharide biosynthetic process"/>
    <property type="evidence" value="ECO:0007669"/>
    <property type="project" value="InterPro"/>
</dbReference>
<dbReference type="InterPro" id="IPR036220">
    <property type="entry name" value="UDP-Glc/GDP-Man_DH_C_sf"/>
</dbReference>
<dbReference type="Gene3D" id="1.20.5.100">
    <property type="entry name" value="Cytochrome c1, transmembrane anchor, C-terminal"/>
    <property type="match status" value="1"/>
</dbReference>
<dbReference type="NCBIfam" id="TIGR03026">
    <property type="entry name" value="NDP-sugDHase"/>
    <property type="match status" value="1"/>
</dbReference>
<dbReference type="SUPFAM" id="SSF48179">
    <property type="entry name" value="6-phosphogluconate dehydrogenase C-terminal domain-like"/>
    <property type="match status" value="1"/>
</dbReference>
<dbReference type="GO" id="GO:0003979">
    <property type="term" value="F:UDP-glucose 6-dehydrogenase activity"/>
    <property type="evidence" value="ECO:0007669"/>
    <property type="project" value="UniProtKB-EC"/>
</dbReference>
<evidence type="ECO:0000256" key="1">
    <source>
        <dbReference type="ARBA" id="ARBA00004701"/>
    </source>
</evidence>
<dbReference type="PATRIC" id="fig|251724.3.peg.4933"/>
<dbReference type="PIRSF" id="PIRSF000124">
    <property type="entry name" value="UDPglc_GDPman_dh"/>
    <property type="match status" value="1"/>
</dbReference>
<evidence type="ECO:0000256" key="9">
    <source>
        <dbReference type="PIRSR" id="PIRSR500134-1"/>
    </source>
</evidence>
<feature type="binding site" evidence="10">
    <location>
        <position position="230"/>
    </location>
    <ligand>
        <name>substrate</name>
    </ligand>
</feature>
<keyword evidence="6 8" id="KW-0520">NAD</keyword>
<evidence type="ECO:0000256" key="4">
    <source>
        <dbReference type="ARBA" id="ARBA00015132"/>
    </source>
</evidence>
<feature type="binding site" evidence="10">
    <location>
        <begin position="275"/>
        <end position="279"/>
    </location>
    <ligand>
        <name>substrate</name>
    </ligand>
</feature>
<dbReference type="PANTHER" id="PTHR43750:SF3">
    <property type="entry name" value="UDP-GLUCOSE 6-DEHYDROGENASE TUAD"/>
    <property type="match status" value="1"/>
</dbReference>
<dbReference type="InterPro" id="IPR001732">
    <property type="entry name" value="UDP-Glc/GDP-Man_DH_N"/>
</dbReference>
<evidence type="ECO:0000256" key="7">
    <source>
        <dbReference type="ARBA" id="ARBA00047473"/>
    </source>
</evidence>
<evidence type="ECO:0000256" key="8">
    <source>
        <dbReference type="PIRNR" id="PIRNR000124"/>
    </source>
</evidence>
<feature type="binding site" evidence="10">
    <location>
        <position position="347"/>
    </location>
    <ligand>
        <name>substrate</name>
    </ligand>
</feature>
<evidence type="ECO:0000256" key="2">
    <source>
        <dbReference type="ARBA" id="ARBA00006601"/>
    </source>
</evidence>
<sequence length="465" mass="51332">MFKTRSAPETNQAPQFMEQKEQHLKVTVFGTGYVGLTLAACLAEVGHTVCCMDVDSKRIDALREGICPIFEPGLGELLRNGLDCKRLSFTIDEVHASRFAELVFIAVGTPAQADGKADLSQVFAVLRSVLRHADGARIIVNKSTSPVGTVDRLLAEIAASPRRDDCFEVISNPEFFKEGCAVSDCLRPDRIIIGGASPRALEQMRELYQPFSRNREKFVIMDARSAELAKYAANCLLATKISFINEMANLAEQVGADIEQVRLGIGSDPRIGYDFIYPGCGFGGSCFPKDLQALIGTASENGVETALLNAVEQVNRRQKHRLFKNIHAHYHGELRGKVFAVWGLAFKPNTDDIREASSHALLEALWAAGARVQAHDPQAIEAIRHHYGERDDLQLVQCKQDALEGADALVVVTEWQDYRVLDLDQLGEKLRDRAVFDGRNLFDPSQLRDAGFAYYGIGRGQAIQP</sequence>
<dbReference type="SMART" id="SM00984">
    <property type="entry name" value="UDPG_MGDP_dh_C"/>
    <property type="match status" value="1"/>
</dbReference>
<reference evidence="14 16" key="2">
    <citation type="submission" date="2018-08" db="EMBL/GenBank/DDBJ databases">
        <title>Recombination of ecologically and evolutionarily significant loci maintains genetic cohesion in the Pseudomonas syringae species complex.</title>
        <authorList>
            <person name="Dillon M."/>
            <person name="Thakur S."/>
            <person name="Almeida R.N.D."/>
            <person name="Weir B.S."/>
            <person name="Guttman D.S."/>
        </authorList>
    </citation>
    <scope>NUCLEOTIDE SEQUENCE [LARGE SCALE GENOMIC DNA]</scope>
    <source>
        <strain evidence="14 16">ICMP 7847</strain>
    </source>
</reference>
<dbReference type="InterPro" id="IPR008927">
    <property type="entry name" value="6-PGluconate_DH-like_C_sf"/>
</dbReference>
<dbReference type="AlphaFoldDB" id="A0A0P9TUB1"/>
<feature type="domain" description="UDP-glucose/GDP-mannose dehydrogenase C-terminal" evidence="12">
    <location>
        <begin position="340"/>
        <end position="444"/>
    </location>
</feature>
<dbReference type="SUPFAM" id="SSF52413">
    <property type="entry name" value="UDP-glucose/GDP-mannose dehydrogenase C-terminal domain"/>
    <property type="match status" value="1"/>
</dbReference>